<evidence type="ECO:0000313" key="2">
    <source>
        <dbReference type="Proteomes" id="UP000738349"/>
    </source>
</evidence>
<dbReference type="EMBL" id="JAGMUV010000002">
    <property type="protein sequence ID" value="KAH7171037.1"/>
    <property type="molecule type" value="Genomic_DNA"/>
</dbReference>
<sequence>MPVSTLLSMLPVTGCHACVIVINMIDYQRRFPTATRAELAFRVSLSFPEAFVAVANQISLFYNTIALSVLTRYTGIYDQQCPVVNCPNSRGEPVTECNHQNAQICFRIPRVYIKLDPVLGHSEPSWATVPTQARNMAHSSQEHVPDTSET</sequence>
<reference evidence="1" key="1">
    <citation type="journal article" date="2021" name="Nat. Commun.">
        <title>Genetic determinants of endophytism in the Arabidopsis root mycobiome.</title>
        <authorList>
            <person name="Mesny F."/>
            <person name="Miyauchi S."/>
            <person name="Thiergart T."/>
            <person name="Pickel B."/>
            <person name="Atanasova L."/>
            <person name="Karlsson M."/>
            <person name="Huettel B."/>
            <person name="Barry K.W."/>
            <person name="Haridas S."/>
            <person name="Chen C."/>
            <person name="Bauer D."/>
            <person name="Andreopoulos W."/>
            <person name="Pangilinan J."/>
            <person name="LaButti K."/>
            <person name="Riley R."/>
            <person name="Lipzen A."/>
            <person name="Clum A."/>
            <person name="Drula E."/>
            <person name="Henrissat B."/>
            <person name="Kohler A."/>
            <person name="Grigoriev I.V."/>
            <person name="Martin F.M."/>
            <person name="Hacquard S."/>
        </authorList>
    </citation>
    <scope>NUCLEOTIDE SEQUENCE</scope>
    <source>
        <strain evidence="1">MPI-CAGE-AT-0147</strain>
    </source>
</reference>
<protein>
    <submittedName>
        <fullName evidence="1">Uncharacterized protein</fullName>
    </submittedName>
</protein>
<dbReference type="AlphaFoldDB" id="A0A9P9FQQ4"/>
<organism evidence="1 2">
    <name type="scientific">Dactylonectria macrodidyma</name>
    <dbReference type="NCBI Taxonomy" id="307937"/>
    <lineage>
        <taxon>Eukaryota</taxon>
        <taxon>Fungi</taxon>
        <taxon>Dikarya</taxon>
        <taxon>Ascomycota</taxon>
        <taxon>Pezizomycotina</taxon>
        <taxon>Sordariomycetes</taxon>
        <taxon>Hypocreomycetidae</taxon>
        <taxon>Hypocreales</taxon>
        <taxon>Nectriaceae</taxon>
        <taxon>Dactylonectria</taxon>
    </lineage>
</organism>
<dbReference type="OrthoDB" id="10540473at2759"/>
<dbReference type="Proteomes" id="UP000738349">
    <property type="component" value="Unassembled WGS sequence"/>
</dbReference>
<keyword evidence="2" id="KW-1185">Reference proteome</keyword>
<gene>
    <name evidence="1" type="ORF">EDB81DRAFT_777478</name>
</gene>
<accession>A0A9P9FQQ4</accession>
<comment type="caution">
    <text evidence="1">The sequence shown here is derived from an EMBL/GenBank/DDBJ whole genome shotgun (WGS) entry which is preliminary data.</text>
</comment>
<evidence type="ECO:0000313" key="1">
    <source>
        <dbReference type="EMBL" id="KAH7171037.1"/>
    </source>
</evidence>
<proteinExistence type="predicted"/>
<name>A0A9P9FQQ4_9HYPO</name>